<dbReference type="EMBL" id="CAJFCW020000003">
    <property type="protein sequence ID" value="CAG9103770.1"/>
    <property type="molecule type" value="Genomic_DNA"/>
</dbReference>
<evidence type="ECO:0000313" key="2">
    <source>
        <dbReference type="EMBL" id="CAD5215260.1"/>
    </source>
</evidence>
<sequence>MPETTNLVAKCFDWLKRRGDKQKEKRLQVNEDIPDVLCNEQQLALRKRKKGYTRPNVQKRYEKEWTQEEQRTIQQLTLLLETPRRSYHRDPAATHSVEVKPVVQKKEKNGNTHSSHQPEVVPKKINKNTVIITKNRKNNKKNDKNKRKT</sequence>
<name>A0A811KG26_9BILA</name>
<protein>
    <submittedName>
        <fullName evidence="2">Uncharacterized protein</fullName>
    </submittedName>
</protein>
<dbReference type="AlphaFoldDB" id="A0A811KG26"/>
<gene>
    <name evidence="2" type="ORF">BOKJ2_LOCUS6004</name>
</gene>
<comment type="caution">
    <text evidence="2">The sequence shown here is derived from an EMBL/GenBank/DDBJ whole genome shotgun (WGS) entry which is preliminary data.</text>
</comment>
<dbReference type="Proteomes" id="UP000783686">
    <property type="component" value="Unassembled WGS sequence"/>
</dbReference>
<reference evidence="2" key="1">
    <citation type="submission" date="2020-09" db="EMBL/GenBank/DDBJ databases">
        <authorList>
            <person name="Kikuchi T."/>
        </authorList>
    </citation>
    <scope>NUCLEOTIDE SEQUENCE</scope>
    <source>
        <strain evidence="2">SH1</strain>
    </source>
</reference>
<accession>A0A811KG26</accession>
<feature type="compositionally biased region" description="Basic residues" evidence="1">
    <location>
        <begin position="134"/>
        <end position="149"/>
    </location>
</feature>
<keyword evidence="3" id="KW-1185">Reference proteome</keyword>
<organism evidence="2 3">
    <name type="scientific">Bursaphelenchus okinawaensis</name>
    <dbReference type="NCBI Taxonomy" id="465554"/>
    <lineage>
        <taxon>Eukaryota</taxon>
        <taxon>Metazoa</taxon>
        <taxon>Ecdysozoa</taxon>
        <taxon>Nematoda</taxon>
        <taxon>Chromadorea</taxon>
        <taxon>Rhabditida</taxon>
        <taxon>Tylenchina</taxon>
        <taxon>Tylenchomorpha</taxon>
        <taxon>Aphelenchoidea</taxon>
        <taxon>Aphelenchoididae</taxon>
        <taxon>Bursaphelenchus</taxon>
    </lineage>
</organism>
<evidence type="ECO:0000256" key="1">
    <source>
        <dbReference type="SAM" id="MobiDB-lite"/>
    </source>
</evidence>
<dbReference type="Proteomes" id="UP000614601">
    <property type="component" value="Unassembled WGS sequence"/>
</dbReference>
<dbReference type="EMBL" id="CAJFDH010000003">
    <property type="protein sequence ID" value="CAD5215260.1"/>
    <property type="molecule type" value="Genomic_DNA"/>
</dbReference>
<dbReference type="OrthoDB" id="10576073at2759"/>
<feature type="region of interest" description="Disordered" evidence="1">
    <location>
        <begin position="88"/>
        <end position="149"/>
    </location>
</feature>
<proteinExistence type="predicted"/>
<evidence type="ECO:0000313" key="3">
    <source>
        <dbReference type="Proteomes" id="UP000614601"/>
    </source>
</evidence>